<evidence type="ECO:0000313" key="7">
    <source>
        <dbReference type="Proteomes" id="UP000245839"/>
    </source>
</evidence>
<dbReference type="PANTHER" id="PTHR46663:SF4">
    <property type="entry name" value="DIGUANYLATE CYCLASE DGCT-RELATED"/>
    <property type="match status" value="1"/>
</dbReference>
<dbReference type="SUPFAM" id="SSF55073">
    <property type="entry name" value="Nucleotide cyclase"/>
    <property type="match status" value="1"/>
</dbReference>
<dbReference type="SMART" id="SM00267">
    <property type="entry name" value="GGDEF"/>
    <property type="match status" value="1"/>
</dbReference>
<dbReference type="CDD" id="cd01949">
    <property type="entry name" value="GGDEF"/>
    <property type="match status" value="1"/>
</dbReference>
<dbReference type="Pfam" id="PF07701">
    <property type="entry name" value="HNOBA"/>
    <property type="match status" value="1"/>
</dbReference>
<evidence type="ECO:0000313" key="8">
    <source>
        <dbReference type="Proteomes" id="UP000251571"/>
    </source>
</evidence>
<dbReference type="EMBL" id="UETC01000003">
    <property type="protein sequence ID" value="SSA44509.1"/>
    <property type="molecule type" value="Genomic_DNA"/>
</dbReference>
<evidence type="ECO:0000259" key="4">
    <source>
        <dbReference type="PROSITE" id="PS50887"/>
    </source>
</evidence>
<reference evidence="5 7" key="3">
    <citation type="submission" date="2018-03" db="EMBL/GenBank/DDBJ databases">
        <title>Genomic Encyclopedia of Archaeal and Bacterial Type Strains, Phase II (KMG-II): from individual species to whole genera.</title>
        <authorList>
            <person name="Goeker M."/>
        </authorList>
    </citation>
    <scope>NUCLEOTIDE SEQUENCE [LARGE SCALE GENOMIC DNA]</scope>
    <source>
        <strain evidence="5 7">DSM 25227</strain>
    </source>
</reference>
<accession>A0A2Y9AQ82</accession>
<keyword evidence="2" id="KW-0547">Nucleotide-binding</keyword>
<dbReference type="InterPro" id="IPR011645">
    <property type="entry name" value="HNOB_dom_associated"/>
</dbReference>
<dbReference type="InterPro" id="IPR052163">
    <property type="entry name" value="DGC-Regulatory_Protein"/>
</dbReference>
<dbReference type="InterPro" id="IPR000160">
    <property type="entry name" value="GGDEF_dom"/>
</dbReference>
<organism evidence="6 8">
    <name type="scientific">Jannaschia seohaensis</name>
    <dbReference type="NCBI Taxonomy" id="475081"/>
    <lineage>
        <taxon>Bacteria</taxon>
        <taxon>Pseudomonadati</taxon>
        <taxon>Pseudomonadota</taxon>
        <taxon>Alphaproteobacteria</taxon>
        <taxon>Rhodobacterales</taxon>
        <taxon>Roseobacteraceae</taxon>
        <taxon>Jannaschia</taxon>
    </lineage>
</organism>
<evidence type="ECO:0000256" key="2">
    <source>
        <dbReference type="ARBA" id="ARBA00022741"/>
    </source>
</evidence>
<evidence type="ECO:0000256" key="1">
    <source>
        <dbReference type="ARBA" id="ARBA00012202"/>
    </source>
</evidence>
<evidence type="ECO:0000256" key="3">
    <source>
        <dbReference type="ARBA" id="ARBA00023293"/>
    </source>
</evidence>
<dbReference type="AlphaFoldDB" id="A0A2Y9AQ82"/>
<dbReference type="RefSeq" id="WP_109564014.1">
    <property type="nucleotide sequence ID" value="NZ_QGDJ01000003.1"/>
</dbReference>
<keyword evidence="3" id="KW-0141">cGMP biosynthesis</keyword>
<dbReference type="Proteomes" id="UP000245839">
    <property type="component" value="Unassembled WGS sequence"/>
</dbReference>
<dbReference type="GO" id="GO:0004383">
    <property type="term" value="F:guanylate cyclase activity"/>
    <property type="evidence" value="ECO:0007669"/>
    <property type="project" value="UniProtKB-EC"/>
</dbReference>
<proteinExistence type="predicted"/>
<evidence type="ECO:0000313" key="6">
    <source>
        <dbReference type="EMBL" id="SSA44509.1"/>
    </source>
</evidence>
<dbReference type="PANTHER" id="PTHR46663">
    <property type="entry name" value="DIGUANYLATE CYCLASE DGCT-RELATED"/>
    <property type="match status" value="1"/>
</dbReference>
<dbReference type="EMBL" id="QGDJ01000003">
    <property type="protein sequence ID" value="PWJ20426.1"/>
    <property type="molecule type" value="Genomic_DNA"/>
</dbReference>
<reference evidence="8" key="2">
    <citation type="submission" date="2016-10" db="EMBL/GenBank/DDBJ databases">
        <authorList>
            <person name="Varghese N."/>
            <person name="Submissions S."/>
        </authorList>
    </citation>
    <scope>NUCLEOTIDE SEQUENCE [LARGE SCALE GENOMIC DNA]</scope>
    <source>
        <strain evidence="8">DSM 25227</strain>
    </source>
</reference>
<dbReference type="PROSITE" id="PS50887">
    <property type="entry name" value="GGDEF"/>
    <property type="match status" value="1"/>
</dbReference>
<dbReference type="Gene3D" id="3.30.70.270">
    <property type="match status" value="1"/>
</dbReference>
<name>A0A2Y9AQ82_9RHOB</name>
<dbReference type="Pfam" id="PF00990">
    <property type="entry name" value="GGDEF"/>
    <property type="match status" value="1"/>
</dbReference>
<dbReference type="InterPro" id="IPR042463">
    <property type="entry name" value="HNOB_dom_associated_sf"/>
</dbReference>
<dbReference type="Gene3D" id="3.30.450.260">
    <property type="entry name" value="Haem NO binding associated domain"/>
    <property type="match status" value="1"/>
</dbReference>
<feature type="domain" description="GGDEF" evidence="4">
    <location>
        <begin position="194"/>
        <end position="328"/>
    </location>
</feature>
<dbReference type="NCBIfam" id="TIGR00254">
    <property type="entry name" value="GGDEF"/>
    <property type="match status" value="1"/>
</dbReference>
<dbReference type="EC" id="4.6.1.2" evidence="1"/>
<dbReference type="InterPro" id="IPR029787">
    <property type="entry name" value="Nucleotide_cyclase"/>
</dbReference>
<evidence type="ECO:0000313" key="5">
    <source>
        <dbReference type="EMBL" id="PWJ20426.1"/>
    </source>
</evidence>
<sequence length="337" mass="37334">MRLSIESDLLDALVPFHLLMDRAGRIANVGRSFERIAPGARGRSLFDVIDLRRPAGIATAADLRAHIGERLDLRLTEERNVPPGRAPTRMRGVVYPVGTEWLLLVPYFGADIAEAVARHGLTARDLAEFDLTVEVLFLLEARRVVLAEHARQDDQLRRARSEAERQAITDKLTGLSNRRALDRRLGELSDPEGPPFGLMHLDLDYFKAINDRLGHAAGDFVLAEVGRILARQVRDGDMVARVGGDEFMILLEGCTDLALMQAIAVRIISELEHPILYQGCECRISGSIGITLSEFYDRLDPDQLIGDLDTALYASKNQGRARYNVARPTAIEPGSAH</sequence>
<dbReference type="GO" id="GO:0000166">
    <property type="term" value="F:nucleotide binding"/>
    <property type="evidence" value="ECO:0007669"/>
    <property type="project" value="UniProtKB-KW"/>
</dbReference>
<keyword evidence="7" id="KW-1185">Reference proteome</keyword>
<dbReference type="InterPro" id="IPR043128">
    <property type="entry name" value="Rev_trsase/Diguanyl_cyclase"/>
</dbReference>
<protein>
    <recommendedName>
        <fullName evidence="1">guanylate cyclase</fullName>
        <ecNumber evidence="1">4.6.1.2</ecNumber>
    </recommendedName>
</protein>
<dbReference type="OrthoDB" id="9812260at2"/>
<reference evidence="6" key="1">
    <citation type="submission" date="2016-10" db="EMBL/GenBank/DDBJ databases">
        <authorList>
            <person name="Cai Z."/>
        </authorList>
    </citation>
    <scope>NUCLEOTIDE SEQUENCE [LARGE SCALE GENOMIC DNA]</scope>
    <source>
        <strain evidence="6">DSM 25227</strain>
    </source>
</reference>
<gene>
    <name evidence="5" type="ORF">BCF38_103243</name>
    <name evidence="6" type="ORF">SAMN05421539_103243</name>
</gene>
<dbReference type="Proteomes" id="UP000251571">
    <property type="component" value="Unassembled WGS sequence"/>
</dbReference>